<feature type="compositionally biased region" description="Basic and acidic residues" evidence="1">
    <location>
        <begin position="15"/>
        <end position="37"/>
    </location>
</feature>
<dbReference type="AlphaFoldDB" id="A0A173MF72"/>
<dbReference type="EMBL" id="FTOR01000006">
    <property type="protein sequence ID" value="SIT24841.1"/>
    <property type="molecule type" value="Genomic_DNA"/>
</dbReference>
<dbReference type="STRING" id="477680.SAMN05421788_106199"/>
<keyword evidence="3" id="KW-1185">Reference proteome</keyword>
<evidence type="ECO:0000256" key="1">
    <source>
        <dbReference type="SAM" id="MobiDB-lite"/>
    </source>
</evidence>
<evidence type="ECO:0000313" key="2">
    <source>
        <dbReference type="EMBL" id="SIT24841.1"/>
    </source>
</evidence>
<gene>
    <name evidence="2" type="ORF">SAMN05421788_106199</name>
</gene>
<reference evidence="3" key="1">
    <citation type="submission" date="2017-01" db="EMBL/GenBank/DDBJ databases">
        <authorList>
            <person name="Varghese N."/>
            <person name="Submissions S."/>
        </authorList>
    </citation>
    <scope>NUCLEOTIDE SEQUENCE [LARGE SCALE GENOMIC DNA]</scope>
    <source>
        <strain evidence="3">DSM 21054</strain>
    </source>
</reference>
<feature type="region of interest" description="Disordered" evidence="1">
    <location>
        <begin position="1"/>
        <end position="37"/>
    </location>
</feature>
<evidence type="ECO:0000313" key="3">
    <source>
        <dbReference type="Proteomes" id="UP000186917"/>
    </source>
</evidence>
<protein>
    <submittedName>
        <fullName evidence="2">Uncharacterized protein</fullName>
    </submittedName>
</protein>
<sequence>MERKNRKYSWQTARSDPRDLMIKLDEEDKQGGENEEA</sequence>
<accession>A0A173MF72</accession>
<name>A0A173MF72_9BACT</name>
<organism evidence="2 3">
    <name type="scientific">Filimonas lacunae</name>
    <dbReference type="NCBI Taxonomy" id="477680"/>
    <lineage>
        <taxon>Bacteria</taxon>
        <taxon>Pseudomonadati</taxon>
        <taxon>Bacteroidota</taxon>
        <taxon>Chitinophagia</taxon>
        <taxon>Chitinophagales</taxon>
        <taxon>Chitinophagaceae</taxon>
        <taxon>Filimonas</taxon>
    </lineage>
</organism>
<dbReference type="KEGG" id="fln:FLA_2154"/>
<dbReference type="Proteomes" id="UP000186917">
    <property type="component" value="Unassembled WGS sequence"/>
</dbReference>
<proteinExistence type="predicted"/>